<sequence length="163" mass="18889">MASNKNHSLTYRKAQPWEMDWAYQIFKTGMQSYITRTWGWNELFQEHSFYANLPPSSFIIASTATQTLETVDPEQPAGVDIGGYCLKQKADHLYLEMLLVDPAWQRQGYGSTIMTEVLKQADSVDLPVRLSVLKINPAFRFYHRLGFVIETEDEIRYRMVRAA</sequence>
<organism evidence="2 3">
    <name type="scientific">Pseudohongiella acticola</name>
    <dbReference type="NCBI Taxonomy" id="1524254"/>
    <lineage>
        <taxon>Bacteria</taxon>
        <taxon>Pseudomonadati</taxon>
        <taxon>Pseudomonadota</taxon>
        <taxon>Gammaproteobacteria</taxon>
        <taxon>Pseudomonadales</taxon>
        <taxon>Pseudohongiellaceae</taxon>
        <taxon>Pseudohongiella</taxon>
    </lineage>
</organism>
<dbReference type="SUPFAM" id="SSF55729">
    <property type="entry name" value="Acyl-CoA N-acyltransferases (Nat)"/>
    <property type="match status" value="1"/>
</dbReference>
<comment type="caution">
    <text evidence="2">The sequence shown here is derived from an EMBL/GenBank/DDBJ whole genome shotgun (WGS) entry which is preliminary data.</text>
</comment>
<dbReference type="GO" id="GO:0016747">
    <property type="term" value="F:acyltransferase activity, transferring groups other than amino-acyl groups"/>
    <property type="evidence" value="ECO:0007669"/>
    <property type="project" value="InterPro"/>
</dbReference>
<dbReference type="CDD" id="cd04301">
    <property type="entry name" value="NAT_SF"/>
    <property type="match status" value="1"/>
</dbReference>
<dbReference type="InterPro" id="IPR016181">
    <property type="entry name" value="Acyl_CoA_acyltransferase"/>
</dbReference>
<dbReference type="AlphaFoldDB" id="A0A1E8CKC5"/>
<keyword evidence="3" id="KW-1185">Reference proteome</keyword>
<dbReference type="STRING" id="1524254.PHACT_06635"/>
<protein>
    <recommendedName>
        <fullName evidence="1">N-acetyltransferase domain-containing protein</fullName>
    </recommendedName>
</protein>
<feature type="domain" description="N-acetyltransferase" evidence="1">
    <location>
        <begin position="9"/>
        <end position="163"/>
    </location>
</feature>
<dbReference type="PANTHER" id="PTHR42791:SF1">
    <property type="entry name" value="N-ACETYLTRANSFERASE DOMAIN-CONTAINING PROTEIN"/>
    <property type="match status" value="1"/>
</dbReference>
<evidence type="ECO:0000313" key="2">
    <source>
        <dbReference type="EMBL" id="OFE12854.1"/>
    </source>
</evidence>
<accession>A0A1E8CKC5</accession>
<evidence type="ECO:0000313" key="3">
    <source>
        <dbReference type="Proteomes" id="UP000175669"/>
    </source>
</evidence>
<dbReference type="InterPro" id="IPR000182">
    <property type="entry name" value="GNAT_dom"/>
</dbReference>
<dbReference type="RefSeq" id="WP_070116463.1">
    <property type="nucleotide sequence ID" value="NZ_CAXATG010000001.1"/>
</dbReference>
<dbReference type="InterPro" id="IPR052523">
    <property type="entry name" value="Trichothecene_AcTrans"/>
</dbReference>
<proteinExistence type="predicted"/>
<dbReference type="OrthoDB" id="5522469at2"/>
<reference evidence="3" key="1">
    <citation type="submission" date="2016-07" db="EMBL/GenBank/DDBJ databases">
        <authorList>
            <person name="Florea S."/>
            <person name="Webb J.S."/>
            <person name="Jaromczyk J."/>
            <person name="Schardl C.L."/>
        </authorList>
    </citation>
    <scope>NUCLEOTIDE SEQUENCE [LARGE SCALE GENOMIC DNA]</scope>
    <source>
        <strain evidence="3">KCTC 42131</strain>
    </source>
</reference>
<dbReference type="Pfam" id="PF13508">
    <property type="entry name" value="Acetyltransf_7"/>
    <property type="match status" value="1"/>
</dbReference>
<dbReference type="Gene3D" id="3.40.630.30">
    <property type="match status" value="1"/>
</dbReference>
<evidence type="ECO:0000259" key="1">
    <source>
        <dbReference type="PROSITE" id="PS51186"/>
    </source>
</evidence>
<dbReference type="PANTHER" id="PTHR42791">
    <property type="entry name" value="GNAT FAMILY ACETYLTRANSFERASE"/>
    <property type="match status" value="1"/>
</dbReference>
<dbReference type="EMBL" id="MASR01000001">
    <property type="protein sequence ID" value="OFE12854.1"/>
    <property type="molecule type" value="Genomic_DNA"/>
</dbReference>
<dbReference type="Proteomes" id="UP000175669">
    <property type="component" value="Unassembled WGS sequence"/>
</dbReference>
<gene>
    <name evidence="2" type="ORF">PHACT_06635</name>
</gene>
<name>A0A1E8CKC5_9GAMM</name>
<dbReference type="PROSITE" id="PS51186">
    <property type="entry name" value="GNAT"/>
    <property type="match status" value="1"/>
</dbReference>